<evidence type="ECO:0000313" key="5">
    <source>
        <dbReference type="EMBL" id="THU04379.1"/>
    </source>
</evidence>
<dbReference type="InterPro" id="IPR028082">
    <property type="entry name" value="Peripla_BP_I"/>
</dbReference>
<evidence type="ECO:0000259" key="4">
    <source>
        <dbReference type="PROSITE" id="PS50932"/>
    </source>
</evidence>
<comment type="caution">
    <text evidence="5">The sequence shown here is derived from an EMBL/GenBank/DDBJ whole genome shotgun (WGS) entry which is preliminary data.</text>
</comment>
<sequence>MSKAPKITDVARKAGVSTATVDRVLNARPGVRATTIARVLKAAKALGYLVPAQVARTPKQHAMRIAFVLPSGSNRVIHMFRDAIEYSNEQLAPFNVACRIELTQEFDPYALVDSLLAQRGRADGVVFMAIDHPAVRDAIKTLAEAGIAAVTLISDLAKSRRVAYVGLDNIAAGRTAGYLLARLAGNSPGQFGLIAGSLSYQAHRDRELGFAQVLQEQFPHKQLIGVREGFDDPQRNHKLMRELLKQHPQLQGVYNIGGASVGIAHALKEAGLERKVVFIGHGLISDTRTLLTEGTMDAVLLQDPQASIFQCVQVLTRLRQQHSSANKVLRIKPIQVTIMCKENLP</sequence>
<keyword evidence="6" id="KW-1185">Reference proteome</keyword>
<dbReference type="EMBL" id="STFG01000002">
    <property type="protein sequence ID" value="THU04379.1"/>
    <property type="molecule type" value="Genomic_DNA"/>
</dbReference>
<accession>A0A4S8FAW6</accession>
<dbReference type="InterPro" id="IPR025997">
    <property type="entry name" value="SBP_2_dom"/>
</dbReference>
<reference evidence="5 6" key="1">
    <citation type="journal article" date="2015" name="Antonie Van Leeuwenhoek">
        <title>Lampropedia puyangensis sp. nov., isolated from symptomatic bark of Populus ? euramericana canker and emended description of Lampropedia hyalina (Ehrenberg 1832) Lee et al. 2004.</title>
        <authorList>
            <person name="Li Y."/>
            <person name="Wang T."/>
            <person name="Piao C.G."/>
            <person name="Wang L.F."/>
            <person name="Tian G.Z."/>
            <person name="Zhu T.H."/>
            <person name="Guo M.W."/>
        </authorList>
    </citation>
    <scope>NUCLEOTIDE SEQUENCE [LARGE SCALE GENOMIC DNA]</scope>
    <source>
        <strain evidence="5 6">2-bin</strain>
    </source>
</reference>
<dbReference type="PRINTS" id="PR00036">
    <property type="entry name" value="HTHLACI"/>
</dbReference>
<dbReference type="CDD" id="cd01392">
    <property type="entry name" value="HTH_LacI"/>
    <property type="match status" value="1"/>
</dbReference>
<dbReference type="Pfam" id="PF00356">
    <property type="entry name" value="LacI"/>
    <property type="match status" value="1"/>
</dbReference>
<evidence type="ECO:0000313" key="6">
    <source>
        <dbReference type="Proteomes" id="UP000308917"/>
    </source>
</evidence>
<dbReference type="PANTHER" id="PTHR30146">
    <property type="entry name" value="LACI-RELATED TRANSCRIPTIONAL REPRESSOR"/>
    <property type="match status" value="1"/>
</dbReference>
<dbReference type="Gene3D" id="3.40.50.2300">
    <property type="match status" value="2"/>
</dbReference>
<dbReference type="SUPFAM" id="SSF53822">
    <property type="entry name" value="Periplasmic binding protein-like I"/>
    <property type="match status" value="1"/>
</dbReference>
<evidence type="ECO:0000256" key="1">
    <source>
        <dbReference type="ARBA" id="ARBA00023015"/>
    </source>
</evidence>
<evidence type="ECO:0000256" key="2">
    <source>
        <dbReference type="ARBA" id="ARBA00023125"/>
    </source>
</evidence>
<keyword evidence="1" id="KW-0805">Transcription regulation</keyword>
<dbReference type="PROSITE" id="PS50932">
    <property type="entry name" value="HTH_LACI_2"/>
    <property type="match status" value="1"/>
</dbReference>
<dbReference type="PANTHER" id="PTHR30146:SF152">
    <property type="entry name" value="TRANSCRIPTIONAL REGULATORY PROTEIN"/>
    <property type="match status" value="1"/>
</dbReference>
<dbReference type="SMART" id="SM00354">
    <property type="entry name" value="HTH_LACI"/>
    <property type="match status" value="1"/>
</dbReference>
<dbReference type="InterPro" id="IPR000843">
    <property type="entry name" value="HTH_LacI"/>
</dbReference>
<dbReference type="SUPFAM" id="SSF47413">
    <property type="entry name" value="lambda repressor-like DNA-binding domains"/>
    <property type="match status" value="1"/>
</dbReference>
<protein>
    <submittedName>
        <fullName evidence="5">LacI family DNA-binding transcriptional regulator</fullName>
    </submittedName>
</protein>
<dbReference type="AlphaFoldDB" id="A0A4S8FAW6"/>
<proteinExistence type="predicted"/>
<organism evidence="5 6">
    <name type="scientific">Lampropedia puyangensis</name>
    <dbReference type="NCBI Taxonomy" id="1330072"/>
    <lineage>
        <taxon>Bacteria</taxon>
        <taxon>Pseudomonadati</taxon>
        <taxon>Pseudomonadota</taxon>
        <taxon>Betaproteobacteria</taxon>
        <taxon>Burkholderiales</taxon>
        <taxon>Comamonadaceae</taxon>
        <taxon>Lampropedia</taxon>
    </lineage>
</organism>
<dbReference type="CDD" id="cd06307">
    <property type="entry name" value="PBP1_sugar_binding"/>
    <property type="match status" value="1"/>
</dbReference>
<dbReference type="RefSeq" id="WP_136572274.1">
    <property type="nucleotide sequence ID" value="NZ_STFG01000002.1"/>
</dbReference>
<dbReference type="Gene3D" id="1.10.260.40">
    <property type="entry name" value="lambda repressor-like DNA-binding domains"/>
    <property type="match status" value="1"/>
</dbReference>
<dbReference type="Pfam" id="PF13407">
    <property type="entry name" value="Peripla_BP_4"/>
    <property type="match status" value="1"/>
</dbReference>
<dbReference type="GO" id="GO:0000976">
    <property type="term" value="F:transcription cis-regulatory region binding"/>
    <property type="evidence" value="ECO:0007669"/>
    <property type="project" value="TreeGrafter"/>
</dbReference>
<dbReference type="InterPro" id="IPR010982">
    <property type="entry name" value="Lambda_DNA-bd_dom_sf"/>
</dbReference>
<dbReference type="Proteomes" id="UP000308917">
    <property type="component" value="Unassembled WGS sequence"/>
</dbReference>
<gene>
    <name evidence="5" type="ORF">E9531_02990</name>
</gene>
<keyword evidence="2 5" id="KW-0238">DNA-binding</keyword>
<evidence type="ECO:0000256" key="3">
    <source>
        <dbReference type="ARBA" id="ARBA00023163"/>
    </source>
</evidence>
<dbReference type="OrthoDB" id="9805774at2"/>
<keyword evidence="3" id="KW-0804">Transcription</keyword>
<dbReference type="PROSITE" id="PS00356">
    <property type="entry name" value="HTH_LACI_1"/>
    <property type="match status" value="1"/>
</dbReference>
<dbReference type="GO" id="GO:0003700">
    <property type="term" value="F:DNA-binding transcription factor activity"/>
    <property type="evidence" value="ECO:0007669"/>
    <property type="project" value="TreeGrafter"/>
</dbReference>
<name>A0A4S8FAW6_9BURK</name>
<feature type="domain" description="HTH lacI-type" evidence="4">
    <location>
        <begin position="5"/>
        <end position="60"/>
    </location>
</feature>